<feature type="transmembrane region" description="Helical" evidence="9">
    <location>
        <begin position="118"/>
        <end position="143"/>
    </location>
</feature>
<dbReference type="InterPro" id="IPR035906">
    <property type="entry name" value="MetI-like_sf"/>
</dbReference>
<dbReference type="GO" id="GO:0005886">
    <property type="term" value="C:plasma membrane"/>
    <property type="evidence" value="ECO:0007669"/>
    <property type="project" value="UniProtKB-SubCell"/>
</dbReference>
<dbReference type="RefSeq" id="WP_015954818.1">
    <property type="nucleotide sequence ID" value="NC_011729.1"/>
</dbReference>
<dbReference type="SUPFAM" id="SSF161098">
    <property type="entry name" value="MetI-like"/>
    <property type="match status" value="1"/>
</dbReference>
<dbReference type="CDD" id="cd06261">
    <property type="entry name" value="TM_PBP2"/>
    <property type="match status" value="1"/>
</dbReference>
<dbReference type="PROSITE" id="PS50928">
    <property type="entry name" value="ABC_TM1"/>
    <property type="match status" value="1"/>
</dbReference>
<dbReference type="PANTHER" id="PTHR42922">
    <property type="entry name" value="PHOSPHATE TRANSPORT SYSTEM PERMEASE PROTEIN PSTA"/>
    <property type="match status" value="1"/>
</dbReference>
<evidence type="ECO:0000259" key="10">
    <source>
        <dbReference type="PROSITE" id="PS50928"/>
    </source>
</evidence>
<dbReference type="InterPro" id="IPR000515">
    <property type="entry name" value="MetI-like"/>
</dbReference>
<keyword evidence="5" id="KW-0592">Phosphate transport</keyword>
<feature type="transmembrane region" description="Helical" evidence="9">
    <location>
        <begin position="264"/>
        <end position="288"/>
    </location>
</feature>
<protein>
    <recommendedName>
        <fullName evidence="9">Phosphate transport system permease protein PstA</fullName>
    </recommendedName>
</protein>
<evidence type="ECO:0000256" key="2">
    <source>
        <dbReference type="ARBA" id="ARBA00007069"/>
    </source>
</evidence>
<feature type="transmembrane region" description="Helical" evidence="9">
    <location>
        <begin position="195"/>
        <end position="217"/>
    </location>
</feature>
<feature type="transmembrane region" description="Helical" evidence="9">
    <location>
        <begin position="149"/>
        <end position="174"/>
    </location>
</feature>
<keyword evidence="6 9" id="KW-0812">Transmembrane</keyword>
<keyword evidence="3" id="KW-0813">Transport</keyword>
<proteinExistence type="inferred from homology"/>
<accession>B7K8M0</accession>
<dbReference type="Gene3D" id="1.10.3720.10">
    <property type="entry name" value="MetI-like"/>
    <property type="match status" value="1"/>
</dbReference>
<dbReference type="InterPro" id="IPR005672">
    <property type="entry name" value="Phosphate_PstA"/>
</dbReference>
<keyword evidence="8 9" id="KW-0472">Membrane</keyword>
<evidence type="ECO:0000313" key="11">
    <source>
        <dbReference type="EMBL" id="ACK71218.1"/>
    </source>
</evidence>
<dbReference type="GO" id="GO:0035435">
    <property type="term" value="P:phosphate ion transmembrane transport"/>
    <property type="evidence" value="ECO:0007669"/>
    <property type="project" value="InterPro"/>
</dbReference>
<dbReference type="InterPro" id="IPR051408">
    <property type="entry name" value="Phosphate_transprt_permease"/>
</dbReference>
<evidence type="ECO:0000256" key="7">
    <source>
        <dbReference type="ARBA" id="ARBA00022989"/>
    </source>
</evidence>
<feature type="transmembrane region" description="Helical" evidence="9">
    <location>
        <begin position="21"/>
        <end position="49"/>
    </location>
</feature>
<evidence type="ECO:0000256" key="3">
    <source>
        <dbReference type="ARBA" id="ARBA00022448"/>
    </source>
</evidence>
<organism evidence="11 12">
    <name type="scientific">Gloeothece citriformis (strain PCC 7424)</name>
    <name type="common">Cyanothece sp. (strain PCC 7424)</name>
    <dbReference type="NCBI Taxonomy" id="65393"/>
    <lineage>
        <taxon>Bacteria</taxon>
        <taxon>Bacillati</taxon>
        <taxon>Cyanobacteriota</taxon>
        <taxon>Cyanophyceae</taxon>
        <taxon>Oscillatoriophycideae</taxon>
        <taxon>Chroococcales</taxon>
        <taxon>Aphanothecaceae</taxon>
        <taxon>Gloeothece</taxon>
        <taxon>Gloeothece citriformis</taxon>
    </lineage>
</organism>
<dbReference type="OrthoDB" id="9807065at2"/>
<evidence type="ECO:0000256" key="8">
    <source>
        <dbReference type="ARBA" id="ARBA00023136"/>
    </source>
</evidence>
<feature type="transmembrane region" description="Helical" evidence="9">
    <location>
        <begin position="77"/>
        <end position="106"/>
    </location>
</feature>
<feature type="domain" description="ABC transmembrane type-1" evidence="10">
    <location>
        <begin position="81"/>
        <end position="284"/>
    </location>
</feature>
<dbReference type="KEGG" id="cyc:PCC7424_2811"/>
<evidence type="ECO:0000256" key="4">
    <source>
        <dbReference type="ARBA" id="ARBA00022475"/>
    </source>
</evidence>
<dbReference type="AlphaFoldDB" id="B7K8M0"/>
<gene>
    <name evidence="11" type="ordered locus">PCC7424_2811</name>
</gene>
<reference evidence="12" key="1">
    <citation type="journal article" date="2011" name="MBio">
        <title>Novel metabolic attributes of the genus Cyanothece, comprising a group of unicellular nitrogen-fixing Cyanobacteria.</title>
        <authorList>
            <person name="Bandyopadhyay A."/>
            <person name="Elvitigala T."/>
            <person name="Welsh E."/>
            <person name="Stockel J."/>
            <person name="Liberton M."/>
            <person name="Min H."/>
            <person name="Sherman L.A."/>
            <person name="Pakrasi H.B."/>
        </authorList>
    </citation>
    <scope>NUCLEOTIDE SEQUENCE [LARGE SCALE GENOMIC DNA]</scope>
    <source>
        <strain evidence="12">PCC 7424</strain>
    </source>
</reference>
<dbReference type="GO" id="GO:0005315">
    <property type="term" value="F:phosphate transmembrane transporter activity"/>
    <property type="evidence" value="ECO:0007669"/>
    <property type="project" value="InterPro"/>
</dbReference>
<dbReference type="Pfam" id="PF00528">
    <property type="entry name" value="BPD_transp_1"/>
    <property type="match status" value="1"/>
</dbReference>
<evidence type="ECO:0000313" key="12">
    <source>
        <dbReference type="Proteomes" id="UP000002384"/>
    </source>
</evidence>
<name>B7K8M0_GLOC7</name>
<evidence type="ECO:0000256" key="9">
    <source>
        <dbReference type="RuleBase" id="RU363043"/>
    </source>
</evidence>
<comment type="subcellular location">
    <subcellularLocation>
        <location evidence="1 9">Cell membrane</location>
        <topology evidence="1 9">Multi-pass membrane protein</topology>
    </subcellularLocation>
</comment>
<sequence length="293" mass="31059">MNTGSIIDQELHRPLSWFRSGFSWGMTILAFALTFLAIFPLLAILWSIVQKGIPSFTWEVFTSLPSPPGVEGEPNGFANAIVGSLTMVGIGSLLGIPLGIATGIFLSEFTKGSTIASGIRFVIVVLSSVPSIIMGVFAFAVLVLTTKQFSAVAGGFALGVIMLPIVSLTTEEALKLVPMSYRLGSAALGGNKFFTIFRIVIPAALPAITTGVLLAVARAAGETAPLMFTALFSQFWPEGLFSPTPSLTVLIYNYASSPFLDQNAIAWTASLVLIILVLTINILSRIVLGKKTN</sequence>
<evidence type="ECO:0000256" key="6">
    <source>
        <dbReference type="ARBA" id="ARBA00022692"/>
    </source>
</evidence>
<dbReference type="PANTHER" id="PTHR42922:SF1">
    <property type="entry name" value="PHOSPHATE TRANSPORT SYSTEM PERMEASE PROTEIN PSTA"/>
    <property type="match status" value="1"/>
</dbReference>
<keyword evidence="12" id="KW-1185">Reference proteome</keyword>
<keyword evidence="7 9" id="KW-1133">Transmembrane helix</keyword>
<keyword evidence="4 9" id="KW-1003">Cell membrane</keyword>
<dbReference type="STRING" id="65393.PCC7424_2811"/>
<dbReference type="Proteomes" id="UP000002384">
    <property type="component" value="Chromosome"/>
</dbReference>
<comment type="similarity">
    <text evidence="2 9">Belongs to the binding-protein-dependent transport system permease family. CysTW subfamily.</text>
</comment>
<dbReference type="EMBL" id="CP001291">
    <property type="protein sequence ID" value="ACK71218.1"/>
    <property type="molecule type" value="Genomic_DNA"/>
</dbReference>
<evidence type="ECO:0000256" key="5">
    <source>
        <dbReference type="ARBA" id="ARBA00022592"/>
    </source>
</evidence>
<dbReference type="NCBIfam" id="TIGR00974">
    <property type="entry name" value="3a0107s02c"/>
    <property type="match status" value="1"/>
</dbReference>
<evidence type="ECO:0000256" key="1">
    <source>
        <dbReference type="ARBA" id="ARBA00004651"/>
    </source>
</evidence>
<dbReference type="HOGENOM" id="CLU_033621_2_0_3"/>
<dbReference type="eggNOG" id="COG0581">
    <property type="taxonomic scope" value="Bacteria"/>
</dbReference>